<dbReference type="AlphaFoldDB" id="A0AAW0BUW8"/>
<evidence type="ECO:0000313" key="3">
    <source>
        <dbReference type="EMBL" id="KAK7030324.1"/>
    </source>
</evidence>
<name>A0AAW0BUW8_9AGAR</name>
<feature type="compositionally biased region" description="Polar residues" evidence="1">
    <location>
        <begin position="120"/>
        <end position="144"/>
    </location>
</feature>
<evidence type="ECO:0000256" key="1">
    <source>
        <dbReference type="SAM" id="MobiDB-lite"/>
    </source>
</evidence>
<sequence>MLRKVIAPSASLVPSALENPALDFIASFISNIDVPSTGTVNVPVSAHWKIPDLPPLPFDEIQIILVQDKPIDASSTIDKNYKPGQTEGVITFTPTRTGTYHLEVSGFSTSARLGNDITITDPSTPAETQTQTNTMSSISSTPEPHSTDDSLATTITTAAILPTVISSTVASTSFYTHTLTSAAISSTPGITTTATVSSTPGIPTTSTLSSTLGIPTTTQTPPTSPKPISGSLLGAILGTIIGMIVIIAVVSAYLWYRRSSSRGSARVALDKNPIPSSPWWTSPHYNIEKRSRSALHSQSEDEAHASSLAPSDSVSQKWVKEKVFEKRRPLRESTDLTVIMEKGDSHSG</sequence>
<feature type="region of interest" description="Disordered" evidence="1">
    <location>
        <begin position="190"/>
        <end position="227"/>
    </location>
</feature>
<keyword evidence="2" id="KW-1133">Transmembrane helix</keyword>
<organism evidence="3 4">
    <name type="scientific">Paramarasmius palmivorus</name>
    <dbReference type="NCBI Taxonomy" id="297713"/>
    <lineage>
        <taxon>Eukaryota</taxon>
        <taxon>Fungi</taxon>
        <taxon>Dikarya</taxon>
        <taxon>Basidiomycota</taxon>
        <taxon>Agaricomycotina</taxon>
        <taxon>Agaricomycetes</taxon>
        <taxon>Agaricomycetidae</taxon>
        <taxon>Agaricales</taxon>
        <taxon>Marasmiineae</taxon>
        <taxon>Marasmiaceae</taxon>
        <taxon>Paramarasmius</taxon>
    </lineage>
</organism>
<feature type="transmembrane region" description="Helical" evidence="2">
    <location>
        <begin position="232"/>
        <end position="256"/>
    </location>
</feature>
<dbReference type="EMBL" id="JAYKXP010000077">
    <property type="protein sequence ID" value="KAK7030324.1"/>
    <property type="molecule type" value="Genomic_DNA"/>
</dbReference>
<evidence type="ECO:0000256" key="2">
    <source>
        <dbReference type="SAM" id="Phobius"/>
    </source>
</evidence>
<gene>
    <name evidence="3" type="ORF">VNI00_014181</name>
</gene>
<feature type="region of interest" description="Disordered" evidence="1">
    <location>
        <begin position="291"/>
        <end position="317"/>
    </location>
</feature>
<feature type="compositionally biased region" description="Polar residues" evidence="1">
    <location>
        <begin position="190"/>
        <end position="214"/>
    </location>
</feature>
<feature type="region of interest" description="Disordered" evidence="1">
    <location>
        <begin position="120"/>
        <end position="149"/>
    </location>
</feature>
<keyword evidence="2" id="KW-0812">Transmembrane</keyword>
<keyword evidence="2" id="KW-0472">Membrane</keyword>
<evidence type="ECO:0000313" key="4">
    <source>
        <dbReference type="Proteomes" id="UP001383192"/>
    </source>
</evidence>
<accession>A0AAW0BUW8</accession>
<comment type="caution">
    <text evidence="3">The sequence shown here is derived from an EMBL/GenBank/DDBJ whole genome shotgun (WGS) entry which is preliminary data.</text>
</comment>
<reference evidence="3 4" key="1">
    <citation type="submission" date="2024-01" db="EMBL/GenBank/DDBJ databases">
        <title>A draft genome for a cacao thread blight-causing isolate of Paramarasmius palmivorus.</title>
        <authorList>
            <person name="Baruah I.K."/>
            <person name="Bukari Y."/>
            <person name="Amoako-Attah I."/>
            <person name="Meinhardt L.W."/>
            <person name="Bailey B.A."/>
            <person name="Cohen S.P."/>
        </authorList>
    </citation>
    <scope>NUCLEOTIDE SEQUENCE [LARGE SCALE GENOMIC DNA]</scope>
    <source>
        <strain evidence="3 4">GH-12</strain>
    </source>
</reference>
<keyword evidence="4" id="KW-1185">Reference proteome</keyword>
<proteinExistence type="predicted"/>
<protein>
    <submittedName>
        <fullName evidence="3">Uncharacterized protein</fullName>
    </submittedName>
</protein>
<dbReference type="Proteomes" id="UP001383192">
    <property type="component" value="Unassembled WGS sequence"/>
</dbReference>